<feature type="transmembrane region" description="Helical" evidence="1">
    <location>
        <begin position="63"/>
        <end position="83"/>
    </location>
</feature>
<organism evidence="2 3">
    <name type="scientific">Paenibacillus amylolyticus</name>
    <dbReference type="NCBI Taxonomy" id="1451"/>
    <lineage>
        <taxon>Bacteria</taxon>
        <taxon>Bacillati</taxon>
        <taxon>Bacillota</taxon>
        <taxon>Bacilli</taxon>
        <taxon>Bacillales</taxon>
        <taxon>Paenibacillaceae</taxon>
        <taxon>Paenibacillus</taxon>
    </lineage>
</organism>
<feature type="transmembrane region" description="Helical" evidence="1">
    <location>
        <begin position="95"/>
        <end position="115"/>
    </location>
</feature>
<dbReference type="AlphaFoldDB" id="A0A124DXV5"/>
<gene>
    <name evidence="2" type="ORF">PAHA3_2322</name>
</gene>
<sequence length="216" mass="24666">MSKIQSKSRRHRHSSNPNELHIEVSGSFKRVLLILVGMLTLGTLIYFLATARESWISMGLDRYVLPFMIWGLVLSPILAFLFFKQSGRTLSHVKFLRVFGIAFSLLPLALLFYVLPVTLGMVNDHLTQYKQNPVLSTTKVGDYNSYEVTFVDTHMYEIITIKTPTTTQSTRKKLNIKHDLAPGENVYVTYKRISIKNSLVTENRYADVVIHAPKES</sequence>
<name>A0A124DXV5_PAEAM</name>
<accession>A0A124DXV5</accession>
<keyword evidence="1" id="KW-0472">Membrane</keyword>
<reference evidence="2 3" key="1">
    <citation type="journal article" date="2016" name="Genome Announc.">
        <title>Draft Genome Sequence of Paenibacillus amylolyticus Heshi-A3, Isolated from Fermented Rice Bran in a Japanese Fermented Seafood Dish.</title>
        <authorList>
            <person name="Akuzawa S."/>
            <person name="Nagaoka J."/>
            <person name="Kanekatsu M."/>
            <person name="Kubota E."/>
            <person name="Ohtake R."/>
            <person name="Suzuki T."/>
            <person name="Kanesaki Y."/>
        </authorList>
    </citation>
    <scope>NUCLEOTIDE SEQUENCE [LARGE SCALE GENOMIC DNA]</scope>
    <source>
        <strain evidence="2 3">Heshi-A3</strain>
    </source>
</reference>
<feature type="transmembrane region" description="Helical" evidence="1">
    <location>
        <begin position="31"/>
        <end position="51"/>
    </location>
</feature>
<reference evidence="3" key="2">
    <citation type="submission" date="2016-01" db="EMBL/GenBank/DDBJ databases">
        <title>Draft Genome Sequence of Paenibacillus amylolyticus Heshi-A3 that Was Isolated from Fermented Rice Bran with Aging Salted Mackerel, Which Was Named Heshiko as Traditional Fermented Seafood in Japan.</title>
        <authorList>
            <person name="Akuzawa S."/>
            <person name="Nakagawa J."/>
            <person name="Kanekatsu T."/>
            <person name="Kubota E."/>
            <person name="Ohtake R."/>
            <person name="Suzuki T."/>
            <person name="Kanesaki Y."/>
        </authorList>
    </citation>
    <scope>NUCLEOTIDE SEQUENCE [LARGE SCALE GENOMIC DNA]</scope>
    <source>
        <strain evidence="3">Heshi-A3</strain>
    </source>
</reference>
<evidence type="ECO:0000256" key="1">
    <source>
        <dbReference type="SAM" id="Phobius"/>
    </source>
</evidence>
<dbReference type="Proteomes" id="UP000069697">
    <property type="component" value="Unassembled WGS sequence"/>
</dbReference>
<evidence type="ECO:0000313" key="3">
    <source>
        <dbReference type="Proteomes" id="UP000069697"/>
    </source>
</evidence>
<keyword evidence="1" id="KW-1133">Transmembrane helix</keyword>
<keyword evidence="1" id="KW-0812">Transmembrane</keyword>
<proteinExistence type="predicted"/>
<dbReference type="RefSeq" id="WP_153028200.1">
    <property type="nucleotide sequence ID" value="NZ_BCNV01000001.1"/>
</dbReference>
<evidence type="ECO:0000313" key="2">
    <source>
        <dbReference type="EMBL" id="GAS82248.1"/>
    </source>
</evidence>
<dbReference type="EMBL" id="BCNV01000001">
    <property type="protein sequence ID" value="GAS82248.1"/>
    <property type="molecule type" value="Genomic_DNA"/>
</dbReference>
<comment type="caution">
    <text evidence="2">The sequence shown here is derived from an EMBL/GenBank/DDBJ whole genome shotgun (WGS) entry which is preliminary data.</text>
</comment>
<protein>
    <submittedName>
        <fullName evidence="2">Uncharacterized protein</fullName>
    </submittedName>
</protein>